<evidence type="ECO:0000313" key="2">
    <source>
        <dbReference type="EMBL" id="GGE37310.1"/>
    </source>
</evidence>
<sequence length="157" mass="18682">MFTFEAFDKLNKQYLKKQHQLIFVLFIGIITLVSWYFFVKKYTYEYEIDTPLDKAVLIEILNKTYPATHPDLVLVEAIDDEIIIFQYTDADVSFIQEIRIFDENSDQRTLTIGVNAQSHFFKERFLGLYKETLVQVFNQFLLLQLDQEIASKENLFQ</sequence>
<keyword evidence="1" id="KW-0812">Transmembrane</keyword>
<dbReference type="RefSeq" id="WP_188458674.1">
    <property type="nucleotide sequence ID" value="NZ_BMGM01000007.1"/>
</dbReference>
<organism evidence="2 3">
    <name type="scientific">Psychroflexus planctonicus</name>
    <dbReference type="NCBI Taxonomy" id="1526575"/>
    <lineage>
        <taxon>Bacteria</taxon>
        <taxon>Pseudomonadati</taxon>
        <taxon>Bacteroidota</taxon>
        <taxon>Flavobacteriia</taxon>
        <taxon>Flavobacteriales</taxon>
        <taxon>Flavobacteriaceae</taxon>
        <taxon>Psychroflexus</taxon>
    </lineage>
</organism>
<feature type="transmembrane region" description="Helical" evidence="1">
    <location>
        <begin position="21"/>
        <end position="38"/>
    </location>
</feature>
<protein>
    <submittedName>
        <fullName evidence="2">Uncharacterized protein</fullName>
    </submittedName>
</protein>
<dbReference type="Proteomes" id="UP000599179">
    <property type="component" value="Unassembled WGS sequence"/>
</dbReference>
<reference evidence="3" key="1">
    <citation type="journal article" date="2019" name="Int. J. Syst. Evol. Microbiol.">
        <title>The Global Catalogue of Microorganisms (GCM) 10K type strain sequencing project: providing services to taxonomists for standard genome sequencing and annotation.</title>
        <authorList>
            <consortium name="The Broad Institute Genomics Platform"/>
            <consortium name="The Broad Institute Genome Sequencing Center for Infectious Disease"/>
            <person name="Wu L."/>
            <person name="Ma J."/>
        </authorList>
    </citation>
    <scope>NUCLEOTIDE SEQUENCE [LARGE SCALE GENOMIC DNA]</scope>
    <source>
        <strain evidence="3">CGMCC 1.12931</strain>
    </source>
</reference>
<comment type="caution">
    <text evidence="2">The sequence shown here is derived from an EMBL/GenBank/DDBJ whole genome shotgun (WGS) entry which is preliminary data.</text>
</comment>
<proteinExistence type="predicted"/>
<dbReference type="EMBL" id="BMGM01000007">
    <property type="protein sequence ID" value="GGE37310.1"/>
    <property type="molecule type" value="Genomic_DNA"/>
</dbReference>
<evidence type="ECO:0000313" key="3">
    <source>
        <dbReference type="Proteomes" id="UP000599179"/>
    </source>
</evidence>
<name>A0ABQ1SJI5_9FLAO</name>
<keyword evidence="1" id="KW-1133">Transmembrane helix</keyword>
<evidence type="ECO:0000256" key="1">
    <source>
        <dbReference type="SAM" id="Phobius"/>
    </source>
</evidence>
<accession>A0ABQ1SJI5</accession>
<gene>
    <name evidence="2" type="ORF">GCM10010832_16900</name>
</gene>
<keyword evidence="3" id="KW-1185">Reference proteome</keyword>
<keyword evidence="1" id="KW-0472">Membrane</keyword>